<comment type="subcellular location">
    <subcellularLocation>
        <location evidence="1">Nucleus</location>
    </subcellularLocation>
</comment>
<evidence type="ECO:0000313" key="16">
    <source>
        <dbReference type="Proteomes" id="UP000076858"/>
    </source>
</evidence>
<keyword evidence="5" id="KW-0863">Zinc-finger</keyword>
<evidence type="ECO:0000256" key="2">
    <source>
        <dbReference type="ARBA" id="ARBA00008947"/>
    </source>
</evidence>
<dbReference type="FunFam" id="3.30.40.10:FF:000087">
    <property type="entry name" value="General transcription factor IIE subunit 1"/>
    <property type="match status" value="1"/>
</dbReference>
<evidence type="ECO:0000256" key="1">
    <source>
        <dbReference type="ARBA" id="ARBA00004123"/>
    </source>
</evidence>
<keyword evidence="10" id="KW-0539">Nucleus</keyword>
<dbReference type="OrthoDB" id="361102at2759"/>
<dbReference type="Pfam" id="PF11521">
    <property type="entry name" value="TFIIE-A_C"/>
    <property type="match status" value="1"/>
</dbReference>
<evidence type="ECO:0000256" key="12">
    <source>
        <dbReference type="ARBA" id="ARBA00065242"/>
    </source>
</evidence>
<keyword evidence="3" id="KW-0597">Phosphoprotein</keyword>
<evidence type="ECO:0000256" key="5">
    <source>
        <dbReference type="ARBA" id="ARBA00022771"/>
    </source>
</evidence>
<sequence length="422" mass="48041">MDDGYVHEVPSSLKQLARLVARAFYTIEDALIIDMLVRNPCMKEDDISDLLKFERKMLRGRISTLRSDKFLQTRLKMETVDGKSQKVNYYYINYKIFVNIVKYKLDHMRKKMETSERDATSRASFHCPCCKKNFTDLEADRLFNPNDPFGEFKCNFCGAVVVEDESAVPKTDSRQLMARFNDQMEPLYKLLREVEDVKLAPALLEPEPTDISHLQRDADGKIKSKGPLGENWSGEATRGGGFRLDEQRVDVTIGDNAVVKKGEVRKEAPIWMRESTVDNEVATTSSEIVAGPAIIDEMEIASQTTEKNRNQEDIMSVLMELEKQSTKAAVPGDSSDDEAAARSLLEQITPATDTVQRQVQYDSDVELMDSDSEEDVPMVRVGDMEFPVHEVPSEQIARMTPSEKDAYVQLHQEYMERMGYLD</sequence>
<dbReference type="InterPro" id="IPR039997">
    <property type="entry name" value="TFE"/>
</dbReference>
<dbReference type="InterPro" id="IPR002853">
    <property type="entry name" value="TFIIE_asu"/>
</dbReference>
<evidence type="ECO:0000256" key="6">
    <source>
        <dbReference type="ARBA" id="ARBA00022833"/>
    </source>
</evidence>
<comment type="subunit">
    <text evidence="12">Tetramer of two alpha and two beta chains. Interacts with TAF6/TAFII80. Interacts with ATF7IP. Interacts with SND1. Part of TBP-based Pol II pre-initiation complex (PIC), in which Pol II core assembles with general transcription factors and other specific initiation factors including GTF2E1, GTF2E2, GTF2F1, GTF2F2, TCEA1, ERCC2, ERCC3, GTF2H2, GTF2H3, GTF2H4, GTF2H5, GTF2A1, GTF2A2, GTF2B and TBP; this large multi-subunit PIC complex mediates DNA unwinding and targets Pol II core to the transcription start site where the first phosphodiester bond forms.</text>
</comment>
<protein>
    <recommendedName>
        <fullName evidence="13">General transcription factor IIE subunit 1</fullName>
    </recommendedName>
    <alternativeName>
        <fullName evidence="14">Transcription initiation factor IIE subunit alpha</fullName>
    </alternativeName>
</protein>
<keyword evidence="6" id="KW-0862">Zinc</keyword>
<comment type="caution">
    <text evidence="15">The sequence shown here is derived from an EMBL/GenBank/DDBJ whole genome shotgun (WGS) entry which is preliminary data.</text>
</comment>
<dbReference type="AlphaFoldDB" id="A0A0P5LGD3"/>
<dbReference type="GO" id="GO:0008270">
    <property type="term" value="F:zinc ion binding"/>
    <property type="evidence" value="ECO:0007669"/>
    <property type="project" value="UniProtKB-KW"/>
</dbReference>
<accession>A0A0P5LGD3</accession>
<dbReference type="InterPro" id="IPR017919">
    <property type="entry name" value="TFIIE/TFIIEa_HTH"/>
</dbReference>
<dbReference type="GO" id="GO:0006367">
    <property type="term" value="P:transcription initiation at RNA polymerase II promoter"/>
    <property type="evidence" value="ECO:0007669"/>
    <property type="project" value="InterPro"/>
</dbReference>
<evidence type="ECO:0000313" key="15">
    <source>
        <dbReference type="EMBL" id="KZS21889.1"/>
    </source>
</evidence>
<keyword evidence="7" id="KW-0007">Acetylation</keyword>
<organism evidence="15 16">
    <name type="scientific">Daphnia magna</name>
    <dbReference type="NCBI Taxonomy" id="35525"/>
    <lineage>
        <taxon>Eukaryota</taxon>
        <taxon>Metazoa</taxon>
        <taxon>Ecdysozoa</taxon>
        <taxon>Arthropoda</taxon>
        <taxon>Crustacea</taxon>
        <taxon>Branchiopoda</taxon>
        <taxon>Diplostraca</taxon>
        <taxon>Cladocera</taxon>
        <taxon>Anomopoda</taxon>
        <taxon>Daphniidae</taxon>
        <taxon>Daphnia</taxon>
    </lineage>
</organism>
<name>A0A0P5LGD3_9CRUS</name>
<proteinExistence type="inferred from homology"/>
<dbReference type="EMBL" id="LRGB01000007">
    <property type="protein sequence ID" value="KZS21889.1"/>
    <property type="molecule type" value="Genomic_DNA"/>
</dbReference>
<evidence type="ECO:0000256" key="4">
    <source>
        <dbReference type="ARBA" id="ARBA00022723"/>
    </source>
</evidence>
<dbReference type="STRING" id="35525.A0A0P5LGD3"/>
<evidence type="ECO:0000256" key="14">
    <source>
        <dbReference type="ARBA" id="ARBA00080958"/>
    </source>
</evidence>
<dbReference type="Pfam" id="PF02002">
    <property type="entry name" value="TFIIE_alpha"/>
    <property type="match status" value="1"/>
</dbReference>
<dbReference type="GO" id="GO:0005673">
    <property type="term" value="C:transcription factor TFIIE complex"/>
    <property type="evidence" value="ECO:0007669"/>
    <property type="project" value="TreeGrafter"/>
</dbReference>
<dbReference type="Proteomes" id="UP000076858">
    <property type="component" value="Unassembled WGS sequence"/>
</dbReference>
<evidence type="ECO:0000256" key="3">
    <source>
        <dbReference type="ARBA" id="ARBA00022553"/>
    </source>
</evidence>
<evidence type="ECO:0000256" key="8">
    <source>
        <dbReference type="ARBA" id="ARBA00023015"/>
    </source>
</evidence>
<dbReference type="InterPro" id="IPR024550">
    <property type="entry name" value="TFIIEa/SarR/Rpc3_HTH_dom"/>
</dbReference>
<evidence type="ECO:0000256" key="13">
    <source>
        <dbReference type="ARBA" id="ARBA00073913"/>
    </source>
</evidence>
<evidence type="ECO:0000256" key="10">
    <source>
        <dbReference type="ARBA" id="ARBA00023242"/>
    </source>
</evidence>
<comment type="similarity">
    <text evidence="2">Belongs to the TFIIE alpha subunit family.</text>
</comment>
<dbReference type="PROSITE" id="PS51344">
    <property type="entry name" value="HTH_TFE_IIE"/>
    <property type="match status" value="1"/>
</dbReference>
<dbReference type="Gene3D" id="6.10.140.1250">
    <property type="match status" value="1"/>
</dbReference>
<dbReference type="PANTHER" id="PTHR13097">
    <property type="entry name" value="TRANSCRIPTION INITIATION FACTOR IIE, ALPHA SUBUNIT"/>
    <property type="match status" value="1"/>
</dbReference>
<keyword evidence="16" id="KW-1185">Reference proteome</keyword>
<evidence type="ECO:0000256" key="7">
    <source>
        <dbReference type="ARBA" id="ARBA00022990"/>
    </source>
</evidence>
<dbReference type="PANTHER" id="PTHR13097:SF7">
    <property type="entry name" value="GENERAL TRANSCRIPTION FACTOR IIE SUBUNIT 1"/>
    <property type="match status" value="1"/>
</dbReference>
<evidence type="ECO:0000256" key="11">
    <source>
        <dbReference type="ARBA" id="ARBA00025581"/>
    </source>
</evidence>
<keyword evidence="9" id="KW-0804">Transcription</keyword>
<dbReference type="SMART" id="SM00531">
    <property type="entry name" value="TFIIE"/>
    <property type="match status" value="1"/>
</dbReference>
<reference evidence="15 16" key="1">
    <citation type="submission" date="2016-03" db="EMBL/GenBank/DDBJ databases">
        <title>EvidentialGene: Evidence-directed Construction of Genes on Genomes.</title>
        <authorList>
            <person name="Gilbert D.G."/>
            <person name="Choi J.-H."/>
            <person name="Mockaitis K."/>
            <person name="Colbourne J."/>
            <person name="Pfrender M."/>
        </authorList>
    </citation>
    <scope>NUCLEOTIDE SEQUENCE [LARGE SCALE GENOMIC DNA]</scope>
    <source>
        <strain evidence="15 16">Xinb3</strain>
        <tissue evidence="15">Complete organism</tissue>
    </source>
</reference>
<keyword evidence="8" id="KW-0805">Transcription regulation</keyword>
<dbReference type="Gene3D" id="3.30.40.10">
    <property type="entry name" value="Zinc/RING finger domain, C3HC4 (zinc finger)"/>
    <property type="match status" value="1"/>
</dbReference>
<comment type="function">
    <text evidence="11">Recruits TFIIH to the initiation complex and stimulates the RNA polymerase II C-terminal domain kinase and DNA-dependent ATPase activities of TFIIH. Both TFIIH and TFIIE are required for promoter clearance by RNA polymerase.</text>
</comment>
<evidence type="ECO:0000256" key="9">
    <source>
        <dbReference type="ARBA" id="ARBA00023163"/>
    </source>
</evidence>
<keyword evidence="4" id="KW-0479">Metal-binding</keyword>
<gene>
    <name evidence="15" type="ORF">APZ42_010999</name>
</gene>
<dbReference type="InterPro" id="IPR013083">
    <property type="entry name" value="Znf_RING/FYVE/PHD"/>
</dbReference>
<dbReference type="InterPro" id="IPR021600">
    <property type="entry name" value="TFIIE_asu_C"/>
</dbReference>
<dbReference type="SUPFAM" id="SSF57783">
    <property type="entry name" value="Zinc beta-ribbon"/>
    <property type="match status" value="1"/>
</dbReference>